<keyword evidence="5 15" id="KW-0418">Kinase</keyword>
<dbReference type="InterPro" id="IPR051315">
    <property type="entry name" value="Bact_Chemotaxis_CheA"/>
</dbReference>
<feature type="domain" description="HPt" evidence="14">
    <location>
        <begin position="1776"/>
        <end position="1879"/>
    </location>
</feature>
<dbReference type="GO" id="GO:0016301">
    <property type="term" value="F:kinase activity"/>
    <property type="evidence" value="ECO:0007669"/>
    <property type="project" value="UniProtKB-KW"/>
</dbReference>
<evidence type="ECO:0000256" key="9">
    <source>
        <dbReference type="SAM" id="Coils"/>
    </source>
</evidence>
<keyword evidence="6" id="KW-0902">Two-component regulatory system</keyword>
<dbReference type="InterPro" id="IPR004358">
    <property type="entry name" value="Sig_transdc_His_kin-like_C"/>
</dbReference>
<feature type="region of interest" description="Disordered" evidence="10">
    <location>
        <begin position="1736"/>
        <end position="1776"/>
    </location>
</feature>
<dbReference type="SMART" id="SM00387">
    <property type="entry name" value="HATPase_c"/>
    <property type="match status" value="1"/>
</dbReference>
<feature type="domain" description="HPt" evidence="14">
    <location>
        <begin position="597"/>
        <end position="701"/>
    </location>
</feature>
<evidence type="ECO:0000256" key="4">
    <source>
        <dbReference type="ARBA" id="ARBA00022679"/>
    </source>
</evidence>
<feature type="domain" description="HPt" evidence="14">
    <location>
        <begin position="1917"/>
        <end position="2026"/>
    </location>
</feature>
<feature type="modified residue" description="Phosphohistidine" evidence="7">
    <location>
        <position position="644"/>
    </location>
</feature>
<dbReference type="SUPFAM" id="SSF47384">
    <property type="entry name" value="Homodimeric domain of signal transducing histidine kinase"/>
    <property type="match status" value="1"/>
</dbReference>
<evidence type="ECO:0000313" key="16">
    <source>
        <dbReference type="Proteomes" id="UP000313645"/>
    </source>
</evidence>
<organism evidence="15 16">
    <name type="scientific">Marinobacter halodurans</name>
    <dbReference type="NCBI Taxonomy" id="2528979"/>
    <lineage>
        <taxon>Bacteria</taxon>
        <taxon>Pseudomonadati</taxon>
        <taxon>Pseudomonadota</taxon>
        <taxon>Gammaproteobacteria</taxon>
        <taxon>Pseudomonadales</taxon>
        <taxon>Marinobacteraceae</taxon>
        <taxon>Marinobacter</taxon>
    </lineage>
</organism>
<dbReference type="InterPro" id="IPR036097">
    <property type="entry name" value="HisK_dim/P_sf"/>
</dbReference>
<sequence length="2696" mass="296236">MGNHHDSIALDWVRGEIQDTLKQGQQALEAYVDNRDDTARLRFCLNYLHQVHGTLQMVELYGAALLTEEMEKLAQAILNDATSNVDEAIEVLMQAILQLPQYLEHLDSHRDDFPLALLPLLNDLRAARGEALLSDTSLFKPDLSAAEFRANPAASQRLQDPKVLGHVRKLRQMFQFALVGIIREAELDSHFDYMDKVIQRVIKLCQGTPRGELWQAAGGFLDTLKSRHNSINSAVKSLLRQLDAELKRLLDEHGDILQQPVPEALFKHLLYYVARADDLGIPRVNDLRSRYKLAEALPSDETVDDARRRVSGPGREAIHSVVSALNEELARLKDQLDLFVRAEFRQNSELEELLPGLQQVANTLAVLGLGIPRRVVTEQIEIVQRLSRDDDPADDGILMDIAGALLYVEATLAGLEKERQTHTEDSGGAVQYGTQELNDANRALLRESRNSLEQVKTAIVNFIAAQWDRREIEHVPGLLHSIRGGLQLVPLERVCNMLASAERYVTDVLLDGQRVPDWQQLDTLADMVTSIEYYLERLAEGIEDNESVLKIAEDSLRSLGFPVGEEPTWSNQPAAAPAEEETLQAAPEPDAPKASDADLVDDEILEIFIEEAEEVLTTIRDFYPRLRQDHDDREALTEVRRAFHTLKGSGRLVGATSIGELAWAVENLLNRVIDQSIRPTDELFSLVDTVIERVPGLITEFRDGSADGDVNDLIAQADALATTRKTGPDSEASAEPAIDEAEPAAESEPGDAAAEPAEPVTPTADESPDDDLIDDEILEIFIEEAGEVLETIREYLPMLLRQFDDRTALAEVRRAFHTLKGSGRMVGASVVGELAWAVENMLNRVIDGSVFMNDDIARLLDDVVGVIPTLVSDFEARQPASLDTASLEARATALANGEIPESSRMPEDNDSTHVEPETATTAAPSQGLSEHAEGNESADEQLVDPVLLDIFESETETHLQALKQFLAEAEGRETTAYTDGLSRALHTLKGSAHTAGIEPLATLISPLEKFVKTARAENHRADRDVMALLADACDFIERGLEQIRSAPQQPLAGTDAFLERLDMLAARTLSSNPVGADDAQAEQRPDPQLIQLFLNEGLDILLDADSILDAWAAAPGENEQLDKLVLELRQLARGAEIAGLTDVSSLADRLERTYAAVFDAKAQPDSDFFDVARAGHEALINMMDQVAAGLATKPDAELLDRLQVQLDQFREQANSSFDQELDEIDSSFEEDLELPTLEVVSDDVSDAAGAEMPAGGDTELDPELVDIFLEEAADLIEGTGERLQQWTEQPSDTELLRHLQRDLHTLKGGARLADIRAIGDLSHELETLFEGLTDNRLNASDDLEDLLLRSHDRLAAMVDAISAGDQPRPAPDLVQEIQAYISSHAGSSGATAIDEPEDDLELPQLEVTEADEADEYDAAGPDEDTPTETGALQNLDPELAEIFLEEAGDIIDTTAEQLHQWQANPDQPQLVKELQRELHTLKGGARMAEIAPVADIAHEMETLFERIVEGRLAATPERTDVALRAHDQLAAMVDAIAENGECPDAPDVLAALKSALTDTPAAAPATDEAAEVEAAADQETEAPEAEADESVFDDALLVEAMDQAAADEDSDAEDLDQELVSIFLEEAYDLVNSTASTLHSWTEDPSNTALAGELQRDVHTLKGGARMAGADAIGDLTHVLEDLFERVAEGRLDATSEMTDLLFACHDRLAQMVEQVAAQKPCEPATALIERVQSILAGRTGETPSEDRTDTGAPLETQPEAEQPSPATETVAEGETLDRDDDLIGIFLDEGVEIHDAIKECLAQWRDEPETLGGMTSLLQELHTLKGGARLADVDPIADLAETWSERLESTLADFADSTAALALSERASNQLAQMLRDIEEGRAPVADTGLIDALAQGITPVDDEAATTADSKTAQPESVDPEVLEIFLEEAGELLDQIENLLEDWRKEPSSNHFNRELQRALHTLKGGARLAQLVELGDKAHAFETRLIDLGGNEPDGATWNAITRDHDILTDMVGDIRRRYENAGDGPVTLPATPENKADTPVAPTPATEQSSEPVGEARPEPQAKPHPKPQARNRKADPARAAQETIRVNAPLLDELVNLAGETSITRSRLEQQSSDFSHTLDEMAATIERLREQLRRMDIETEAQILFRAEKEHGPDYGEDFDPLEMDRYSSIQQLSRALSESASDLADLRETMSDRTRDTETLLVQQSRINTELQEGLMKTRMNPFASMVPRLRRIVRQISGELNKKVEFDVRNAEGEMDRNILERMVAPLEHMLRNALDHGIETPEERRKAGKPETGEIILSLTREGGEVVLRMMDDGAGIRTSAVREKAIKQGLLREDEDLSDREILQFILQPGFSTAAQVTQISGRGVGMDVVASEIKQLGGSLDISSVLGEGTTFTVRLPFTVSVNRALMVSTGEDFYAIPLNTIEGIVRVSTYELEEYYKPDAPLYEYAGQQYRLQYLGGLLHSEHHPKLQGQALPLPVILVRGAEQPMALQVDSLMGSREIVVKSLGPQFSSVRGVSGATILGDGNVVVILDLPAMIRSDMLSERQRLADLEAAQAQARREDRETLVMVVDDSVTVRKVTSRLLERNGMVVITAKDGLDAVAQLQDHRPDIILLDIEMPRMDGFEVASFVRHDDSLRDTPICMITSRTGQKHRERALALGVNEYLGKPFQETQLLDTIERLTGNQ</sequence>
<dbReference type="EC" id="2.7.13.3" evidence="2"/>
<dbReference type="PROSITE" id="PS50894">
    <property type="entry name" value="HPT"/>
    <property type="match status" value="8"/>
</dbReference>
<feature type="compositionally biased region" description="Basic and acidic residues" evidence="10">
    <location>
        <begin position="904"/>
        <end position="916"/>
    </location>
</feature>
<evidence type="ECO:0000256" key="5">
    <source>
        <dbReference type="ARBA" id="ARBA00022777"/>
    </source>
</evidence>
<dbReference type="SUPFAM" id="SSF55874">
    <property type="entry name" value="ATPase domain of HSP90 chaperone/DNA topoisomerase II/histidine kinase"/>
    <property type="match status" value="1"/>
</dbReference>
<name>A0ABY1ZLB0_9GAMM</name>
<dbReference type="SUPFAM" id="SSF52172">
    <property type="entry name" value="CheY-like"/>
    <property type="match status" value="1"/>
</dbReference>
<evidence type="ECO:0000256" key="3">
    <source>
        <dbReference type="ARBA" id="ARBA00022553"/>
    </source>
</evidence>
<feature type="domain" description="HPt" evidence="14">
    <location>
        <begin position="1612"/>
        <end position="1716"/>
    </location>
</feature>
<evidence type="ECO:0000256" key="7">
    <source>
        <dbReference type="PROSITE-ProRule" id="PRU00110"/>
    </source>
</evidence>
<feature type="modified residue" description="Phosphohistidine" evidence="7">
    <location>
        <position position="1479"/>
    </location>
</feature>
<evidence type="ECO:0000259" key="11">
    <source>
        <dbReference type="PROSITE" id="PS50109"/>
    </source>
</evidence>
<feature type="domain" description="HPt" evidence="14">
    <location>
        <begin position="1257"/>
        <end position="1361"/>
    </location>
</feature>
<dbReference type="SMART" id="SM01231">
    <property type="entry name" value="H-kinase_dim"/>
    <property type="match status" value="1"/>
</dbReference>
<dbReference type="Gene3D" id="1.10.287.560">
    <property type="entry name" value="Histidine kinase CheA-like, homodimeric domain"/>
    <property type="match status" value="1"/>
</dbReference>
<dbReference type="InterPro" id="IPR036890">
    <property type="entry name" value="HATPase_C_sf"/>
</dbReference>
<dbReference type="Gene3D" id="3.30.565.10">
    <property type="entry name" value="Histidine kinase-like ATPase, C-terminal domain"/>
    <property type="match status" value="1"/>
</dbReference>
<feature type="domain" description="CheW-like" evidence="13">
    <location>
        <begin position="2414"/>
        <end position="2553"/>
    </location>
</feature>
<evidence type="ECO:0000256" key="6">
    <source>
        <dbReference type="ARBA" id="ARBA00023012"/>
    </source>
</evidence>
<dbReference type="InterPro" id="IPR004105">
    <property type="entry name" value="CheA-like_dim"/>
</dbReference>
<feature type="modified residue" description="Phosphohistidine" evidence="7">
    <location>
        <position position="817"/>
    </location>
</feature>
<protein>
    <recommendedName>
        <fullName evidence="2">histidine kinase</fullName>
        <ecNumber evidence="2">2.7.13.3</ecNumber>
    </recommendedName>
</protein>
<dbReference type="InterPro" id="IPR036061">
    <property type="entry name" value="CheW-like_dom_sf"/>
</dbReference>
<evidence type="ECO:0000256" key="1">
    <source>
        <dbReference type="ARBA" id="ARBA00000085"/>
    </source>
</evidence>
<feature type="compositionally biased region" description="Low complexity" evidence="10">
    <location>
        <begin position="750"/>
        <end position="765"/>
    </location>
</feature>
<dbReference type="InterPro" id="IPR002545">
    <property type="entry name" value="CheW-lke_dom"/>
</dbReference>
<keyword evidence="9" id="KW-0175">Coiled coil</keyword>
<proteinExistence type="predicted"/>
<feature type="modified residue" description="4-aspartylphosphate" evidence="8">
    <location>
        <position position="2626"/>
    </location>
</feature>
<dbReference type="Pfam" id="PF26379">
    <property type="entry name" value="FimL_2nd"/>
    <property type="match status" value="1"/>
</dbReference>
<dbReference type="SMART" id="SM00448">
    <property type="entry name" value="REC"/>
    <property type="match status" value="1"/>
</dbReference>
<feature type="modified residue" description="Phosphohistidine" evidence="7">
    <location>
        <position position="1823"/>
    </location>
</feature>
<dbReference type="InterPro" id="IPR011006">
    <property type="entry name" value="CheY-like_superfamily"/>
</dbReference>
<keyword evidence="4" id="KW-0808">Transferase</keyword>
<dbReference type="PRINTS" id="PR00344">
    <property type="entry name" value="BCTRLSENSOR"/>
</dbReference>
<feature type="coiled-coil region" evidence="9">
    <location>
        <begin position="315"/>
        <end position="342"/>
    </location>
</feature>
<dbReference type="Proteomes" id="UP000313645">
    <property type="component" value="Unassembled WGS sequence"/>
</dbReference>
<dbReference type="InterPro" id="IPR037006">
    <property type="entry name" value="CheA-like_homodim_sf"/>
</dbReference>
<dbReference type="PROSITE" id="PS50109">
    <property type="entry name" value="HIS_KIN"/>
    <property type="match status" value="1"/>
</dbReference>
<dbReference type="EMBL" id="SJDL01000018">
    <property type="protein sequence ID" value="TBW54865.1"/>
    <property type="molecule type" value="Genomic_DNA"/>
</dbReference>
<reference evidence="15 16" key="1">
    <citation type="submission" date="2019-02" db="EMBL/GenBank/DDBJ databases">
        <title>Marinobacter halodurans sp. nov., a marine bacterium isolated from sea tidal flat.</title>
        <authorList>
            <person name="Yoo Y."/>
            <person name="Lee D.W."/>
            <person name="Kim B.S."/>
            <person name="Kim J.-J."/>
        </authorList>
    </citation>
    <scope>NUCLEOTIDE SEQUENCE [LARGE SCALE GENOMIC DNA]</scope>
    <source>
        <strain evidence="15 16">YJ-S3-2</strain>
    </source>
</reference>
<dbReference type="InterPro" id="IPR001789">
    <property type="entry name" value="Sig_transdc_resp-reg_receiver"/>
</dbReference>
<dbReference type="InterPro" id="IPR058661">
    <property type="entry name" value="FimL_2nd"/>
</dbReference>
<evidence type="ECO:0000313" key="15">
    <source>
        <dbReference type="EMBL" id="TBW54865.1"/>
    </source>
</evidence>
<dbReference type="Gene3D" id="3.40.50.2300">
    <property type="match status" value="1"/>
</dbReference>
<feature type="modified residue" description="Phosphohistidine" evidence="7">
    <location>
        <position position="986"/>
    </location>
</feature>
<dbReference type="CDD" id="cd00088">
    <property type="entry name" value="HPT"/>
    <property type="match status" value="7"/>
</dbReference>
<feature type="region of interest" description="Disordered" evidence="10">
    <location>
        <begin position="1411"/>
        <end position="1431"/>
    </location>
</feature>
<feature type="modified residue" description="Phosphohistidine" evidence="7">
    <location>
        <position position="1964"/>
    </location>
</feature>
<dbReference type="InterPro" id="IPR003594">
    <property type="entry name" value="HATPase_dom"/>
</dbReference>
<keyword evidence="16" id="KW-1185">Reference proteome</keyword>
<dbReference type="SMART" id="SM00073">
    <property type="entry name" value="HPT"/>
    <property type="match status" value="8"/>
</dbReference>
<feature type="domain" description="Histidine kinase" evidence="11">
    <location>
        <begin position="2179"/>
        <end position="2412"/>
    </location>
</feature>
<dbReference type="SUPFAM" id="SSF47226">
    <property type="entry name" value="Histidine-containing phosphotransfer domain, HPT domain"/>
    <property type="match status" value="11"/>
</dbReference>
<feature type="region of interest" description="Disordered" evidence="10">
    <location>
        <begin position="2025"/>
        <end position="2085"/>
    </location>
</feature>
<dbReference type="Gene3D" id="2.30.30.40">
    <property type="entry name" value="SH3 Domains"/>
    <property type="match status" value="1"/>
</dbReference>
<keyword evidence="3 8" id="KW-0597">Phosphoprotein</keyword>
<dbReference type="Gene3D" id="1.20.120.160">
    <property type="entry name" value="HPT domain"/>
    <property type="match status" value="11"/>
</dbReference>
<evidence type="ECO:0000256" key="10">
    <source>
        <dbReference type="SAM" id="MobiDB-lite"/>
    </source>
</evidence>
<feature type="compositionally biased region" description="Acidic residues" evidence="10">
    <location>
        <begin position="1411"/>
        <end position="1426"/>
    </location>
</feature>
<feature type="modified residue" description="Phosphohistidine" evidence="7">
    <location>
        <position position="1659"/>
    </location>
</feature>
<gene>
    <name evidence="15" type="ORF">EZI54_12510</name>
</gene>
<dbReference type="RefSeq" id="WP_131482224.1">
    <property type="nucleotide sequence ID" value="NZ_SJDL01000018.1"/>
</dbReference>
<dbReference type="CDD" id="cd17546">
    <property type="entry name" value="REC_hyHK_CKI1_RcsC-like"/>
    <property type="match status" value="1"/>
</dbReference>
<dbReference type="SUPFAM" id="SSF50341">
    <property type="entry name" value="CheW-like"/>
    <property type="match status" value="1"/>
</dbReference>
<feature type="region of interest" description="Disordered" evidence="10">
    <location>
        <begin position="721"/>
        <end position="770"/>
    </location>
</feature>
<dbReference type="Pfam" id="PF02895">
    <property type="entry name" value="H-kinase_dim"/>
    <property type="match status" value="1"/>
</dbReference>
<accession>A0ABY1ZLB0</accession>
<feature type="compositionally biased region" description="Acidic residues" evidence="10">
    <location>
        <begin position="737"/>
        <end position="749"/>
    </location>
</feature>
<dbReference type="PANTHER" id="PTHR43395">
    <property type="entry name" value="SENSOR HISTIDINE KINASE CHEA"/>
    <property type="match status" value="1"/>
</dbReference>
<feature type="region of interest" description="Disordered" evidence="10">
    <location>
        <begin position="562"/>
        <end position="596"/>
    </location>
</feature>
<dbReference type="InterPro" id="IPR036641">
    <property type="entry name" value="HPT_dom_sf"/>
</dbReference>
<evidence type="ECO:0000259" key="13">
    <source>
        <dbReference type="PROSITE" id="PS50851"/>
    </source>
</evidence>
<dbReference type="Pfam" id="PF00072">
    <property type="entry name" value="Response_reg"/>
    <property type="match status" value="1"/>
</dbReference>
<dbReference type="InterPro" id="IPR008207">
    <property type="entry name" value="Sig_transdc_His_kin_Hpt_dom"/>
</dbReference>
<comment type="caution">
    <text evidence="15">The sequence shown here is derived from an EMBL/GenBank/DDBJ whole genome shotgun (WGS) entry which is preliminary data.</text>
</comment>
<feature type="modified residue" description="Phosphohistidine" evidence="7">
    <location>
        <position position="1304"/>
    </location>
</feature>
<dbReference type="InterPro" id="IPR005467">
    <property type="entry name" value="His_kinase_dom"/>
</dbReference>
<feature type="coiled-coil region" evidence="9">
    <location>
        <begin position="232"/>
        <end position="259"/>
    </location>
</feature>
<evidence type="ECO:0000259" key="12">
    <source>
        <dbReference type="PROSITE" id="PS50110"/>
    </source>
</evidence>
<feature type="domain" description="Response regulatory" evidence="12">
    <location>
        <begin position="2577"/>
        <end position="2693"/>
    </location>
</feature>
<feature type="compositionally biased region" description="Polar residues" evidence="10">
    <location>
        <begin position="918"/>
        <end position="928"/>
    </location>
</feature>
<feature type="domain" description="HPt" evidence="14">
    <location>
        <begin position="1432"/>
        <end position="1536"/>
    </location>
</feature>
<dbReference type="SMART" id="SM00260">
    <property type="entry name" value="CheW"/>
    <property type="match status" value="1"/>
</dbReference>
<feature type="domain" description="HPt" evidence="14">
    <location>
        <begin position="940"/>
        <end position="1043"/>
    </location>
</feature>
<dbReference type="Pfam" id="PF02518">
    <property type="entry name" value="HATPase_c"/>
    <property type="match status" value="1"/>
</dbReference>
<dbReference type="PROSITE" id="PS50851">
    <property type="entry name" value="CHEW"/>
    <property type="match status" value="1"/>
</dbReference>
<dbReference type="CDD" id="cd16916">
    <property type="entry name" value="HATPase_CheA-like"/>
    <property type="match status" value="1"/>
</dbReference>
<evidence type="ECO:0000259" key="14">
    <source>
        <dbReference type="PROSITE" id="PS50894"/>
    </source>
</evidence>
<dbReference type="PROSITE" id="PS50110">
    <property type="entry name" value="RESPONSE_REGULATORY"/>
    <property type="match status" value="1"/>
</dbReference>
<comment type="catalytic activity">
    <reaction evidence="1">
        <text>ATP + protein L-histidine = ADP + protein N-phospho-L-histidine.</text>
        <dbReference type="EC" id="2.7.13.3"/>
    </reaction>
</comment>
<feature type="region of interest" description="Disordered" evidence="10">
    <location>
        <begin position="895"/>
        <end position="939"/>
    </location>
</feature>
<dbReference type="Pfam" id="PF01627">
    <property type="entry name" value="Hpt"/>
    <property type="match status" value="8"/>
</dbReference>
<evidence type="ECO:0000256" key="2">
    <source>
        <dbReference type="ARBA" id="ARBA00012438"/>
    </source>
</evidence>
<dbReference type="Pfam" id="PF01584">
    <property type="entry name" value="CheW"/>
    <property type="match status" value="1"/>
</dbReference>
<feature type="domain" description="HPt" evidence="14">
    <location>
        <begin position="770"/>
        <end position="874"/>
    </location>
</feature>
<evidence type="ECO:0000256" key="8">
    <source>
        <dbReference type="PROSITE-ProRule" id="PRU00169"/>
    </source>
</evidence>
<dbReference type="PANTHER" id="PTHR43395:SF8">
    <property type="entry name" value="HISTIDINE KINASE"/>
    <property type="match status" value="1"/>
</dbReference>